<dbReference type="PANTHER" id="PTHR11439">
    <property type="entry name" value="GAG-POL-RELATED RETROTRANSPOSON"/>
    <property type="match status" value="1"/>
</dbReference>
<reference evidence="1 2" key="1">
    <citation type="submission" date="2024-02" db="EMBL/GenBank/DDBJ databases">
        <title>High-quality chromosome-scale genome assembly of Pensacola bahiagrass (Paspalum notatum Flugge var. saurae).</title>
        <authorList>
            <person name="Vega J.M."/>
            <person name="Podio M."/>
            <person name="Orjuela J."/>
            <person name="Siena L.A."/>
            <person name="Pessino S.C."/>
            <person name="Combes M.C."/>
            <person name="Mariac C."/>
            <person name="Albertini E."/>
            <person name="Pupilli F."/>
            <person name="Ortiz J.P.A."/>
            <person name="Leblanc O."/>
        </authorList>
    </citation>
    <scope>NUCLEOTIDE SEQUENCE [LARGE SCALE GENOMIC DNA]</scope>
    <source>
        <strain evidence="1">R1</strain>
        <tissue evidence="1">Leaf</tissue>
    </source>
</reference>
<accession>A0AAQ3X480</accession>
<dbReference type="CDD" id="cd09272">
    <property type="entry name" value="RNase_HI_RT_Ty1"/>
    <property type="match status" value="1"/>
</dbReference>
<evidence type="ECO:0000313" key="2">
    <source>
        <dbReference type="Proteomes" id="UP001341281"/>
    </source>
</evidence>
<dbReference type="PANTHER" id="PTHR11439:SF467">
    <property type="entry name" value="INTEGRASE CATALYTIC DOMAIN-CONTAINING PROTEIN"/>
    <property type="match status" value="1"/>
</dbReference>
<dbReference type="Proteomes" id="UP001341281">
    <property type="component" value="Chromosome 07"/>
</dbReference>
<protein>
    <submittedName>
        <fullName evidence="1">Uncharacterized protein</fullName>
    </submittedName>
</protein>
<dbReference type="AlphaFoldDB" id="A0AAQ3X480"/>
<proteinExistence type="predicted"/>
<organism evidence="1 2">
    <name type="scientific">Paspalum notatum var. saurae</name>
    <dbReference type="NCBI Taxonomy" id="547442"/>
    <lineage>
        <taxon>Eukaryota</taxon>
        <taxon>Viridiplantae</taxon>
        <taxon>Streptophyta</taxon>
        <taxon>Embryophyta</taxon>
        <taxon>Tracheophyta</taxon>
        <taxon>Spermatophyta</taxon>
        <taxon>Magnoliopsida</taxon>
        <taxon>Liliopsida</taxon>
        <taxon>Poales</taxon>
        <taxon>Poaceae</taxon>
        <taxon>PACMAD clade</taxon>
        <taxon>Panicoideae</taxon>
        <taxon>Andropogonodae</taxon>
        <taxon>Paspaleae</taxon>
        <taxon>Paspalinae</taxon>
        <taxon>Paspalum</taxon>
    </lineage>
</organism>
<gene>
    <name evidence="1" type="ORF">U9M48_031260</name>
</gene>
<evidence type="ECO:0000313" key="1">
    <source>
        <dbReference type="EMBL" id="WVZ84206.1"/>
    </source>
</evidence>
<name>A0AAQ3X480_PASNO</name>
<keyword evidence="2" id="KW-1185">Reference proteome</keyword>
<dbReference type="EMBL" id="CP144751">
    <property type="protein sequence ID" value="WVZ84206.1"/>
    <property type="molecule type" value="Genomic_DNA"/>
</dbReference>
<sequence length="215" mass="24654">MDLLLETKRLLCSNYDMKDLGEASYVLGIQIHRDRNRCILGLSQKTCIENALKKICDWKHYKALRYLQGTKDMILTYRKTDALQFVGYADTDWAGCKDTKKSTSGYVFTLAGGAVSWKSCKQSIIASSTMYTEIIACFEATGQAMWLKKFIPGLRVVDIDYFHHNRSSGARKHIDIKFYVVKEKIQDQTIDVEHLGTEEMLADPLTKRRFTQSVE</sequence>